<feature type="domain" description="Ig-like" evidence="5">
    <location>
        <begin position="1339"/>
        <end position="1433"/>
    </location>
</feature>
<keyword evidence="1" id="KW-0732">Signal</keyword>
<dbReference type="CDD" id="cd00033">
    <property type="entry name" value="CCP"/>
    <property type="match status" value="26"/>
</dbReference>
<accession>A0ABY7DPX0</accession>
<evidence type="ECO:0000313" key="8">
    <source>
        <dbReference type="Proteomes" id="UP001164746"/>
    </source>
</evidence>
<keyword evidence="4" id="KW-0768">Sushi</keyword>
<keyword evidence="3 4" id="KW-1015">Disulfide bond</keyword>
<feature type="non-terminal residue" evidence="7">
    <location>
        <position position="1503"/>
    </location>
</feature>
<feature type="domain" description="Sushi" evidence="6">
    <location>
        <begin position="848"/>
        <end position="905"/>
    </location>
</feature>
<feature type="domain" description="Sushi" evidence="6">
    <location>
        <begin position="1015"/>
        <end position="1069"/>
    </location>
</feature>
<feature type="non-terminal residue" evidence="7">
    <location>
        <position position="1"/>
    </location>
</feature>
<dbReference type="PROSITE" id="PS50835">
    <property type="entry name" value="IG_LIKE"/>
    <property type="match status" value="1"/>
</dbReference>
<feature type="domain" description="Sushi" evidence="6">
    <location>
        <begin position="1392"/>
        <end position="1449"/>
    </location>
</feature>
<keyword evidence="8" id="KW-1185">Reference proteome</keyword>
<protein>
    <submittedName>
        <fullName evidence="7">SVEP1-like protein</fullName>
    </submittedName>
</protein>
<feature type="domain" description="Sushi" evidence="6">
    <location>
        <begin position="1281"/>
        <end position="1337"/>
    </location>
</feature>
<evidence type="ECO:0000259" key="6">
    <source>
        <dbReference type="PROSITE" id="PS50923"/>
    </source>
</evidence>
<dbReference type="EMBL" id="CP111014">
    <property type="protein sequence ID" value="WAQ98143.1"/>
    <property type="molecule type" value="Genomic_DNA"/>
</dbReference>
<feature type="domain" description="Sushi" evidence="6">
    <location>
        <begin position="723"/>
        <end position="779"/>
    </location>
</feature>
<dbReference type="InterPro" id="IPR007110">
    <property type="entry name" value="Ig-like_dom"/>
</dbReference>
<evidence type="ECO:0000256" key="3">
    <source>
        <dbReference type="ARBA" id="ARBA00023157"/>
    </source>
</evidence>
<dbReference type="SUPFAM" id="SSF57535">
    <property type="entry name" value="Complement control module/SCR domain"/>
    <property type="match status" value="26"/>
</dbReference>
<evidence type="ECO:0000256" key="4">
    <source>
        <dbReference type="PROSITE-ProRule" id="PRU00302"/>
    </source>
</evidence>
<feature type="domain" description="Sushi" evidence="6">
    <location>
        <begin position="444"/>
        <end position="503"/>
    </location>
</feature>
<reference evidence="7" key="1">
    <citation type="submission" date="2022-11" db="EMBL/GenBank/DDBJ databases">
        <title>Centuries of genome instability and evolution in soft-shell clam transmissible cancer (bioRxiv).</title>
        <authorList>
            <person name="Hart S.F.M."/>
            <person name="Yonemitsu M.A."/>
            <person name="Giersch R.M."/>
            <person name="Beal B.F."/>
            <person name="Arriagada G."/>
            <person name="Davis B.W."/>
            <person name="Ostrander E.A."/>
            <person name="Goff S.P."/>
            <person name="Metzger M.J."/>
        </authorList>
    </citation>
    <scope>NUCLEOTIDE SEQUENCE</scope>
    <source>
        <strain evidence="7">MELC-2E11</strain>
        <tissue evidence="7">Siphon/mantle</tissue>
    </source>
</reference>
<organism evidence="7 8">
    <name type="scientific">Mya arenaria</name>
    <name type="common">Soft-shell clam</name>
    <dbReference type="NCBI Taxonomy" id="6604"/>
    <lineage>
        <taxon>Eukaryota</taxon>
        <taxon>Metazoa</taxon>
        <taxon>Spiralia</taxon>
        <taxon>Lophotrochozoa</taxon>
        <taxon>Mollusca</taxon>
        <taxon>Bivalvia</taxon>
        <taxon>Autobranchia</taxon>
        <taxon>Heteroconchia</taxon>
        <taxon>Euheterodonta</taxon>
        <taxon>Imparidentia</taxon>
        <taxon>Neoheterodontei</taxon>
        <taxon>Myida</taxon>
        <taxon>Myoidea</taxon>
        <taxon>Myidae</taxon>
        <taxon>Mya</taxon>
    </lineage>
</organism>
<dbReference type="SMART" id="SM00032">
    <property type="entry name" value="CCP"/>
    <property type="match status" value="27"/>
</dbReference>
<dbReference type="Pfam" id="PF00084">
    <property type="entry name" value="Sushi"/>
    <property type="match status" value="24"/>
</dbReference>
<feature type="domain" description="Sushi" evidence="6">
    <location>
        <begin position="334"/>
        <end position="391"/>
    </location>
</feature>
<feature type="domain" description="Sushi" evidence="6">
    <location>
        <begin position="218"/>
        <end position="277"/>
    </location>
</feature>
<feature type="domain" description="Sushi" evidence="6">
    <location>
        <begin position="1119"/>
        <end position="1170"/>
    </location>
</feature>
<feature type="disulfide bond" evidence="4">
    <location>
        <begin position="1420"/>
        <end position="1447"/>
    </location>
</feature>
<feature type="disulfide bond" evidence="4">
    <location>
        <begin position="640"/>
        <end position="667"/>
    </location>
</feature>
<gene>
    <name evidence="7" type="ORF">MAR_022516</name>
</gene>
<dbReference type="Gene3D" id="2.10.70.10">
    <property type="entry name" value="Complement Module, domain 1"/>
    <property type="match status" value="26"/>
</dbReference>
<proteinExistence type="predicted"/>
<feature type="domain" description="Sushi" evidence="6">
    <location>
        <begin position="1172"/>
        <end position="1226"/>
    </location>
</feature>
<feature type="disulfide bond" evidence="4">
    <location>
        <begin position="1141"/>
        <end position="1168"/>
    </location>
</feature>
<evidence type="ECO:0000313" key="7">
    <source>
        <dbReference type="EMBL" id="WAQ98143.1"/>
    </source>
</evidence>
<feature type="disulfide bond" evidence="4">
    <location>
        <begin position="530"/>
        <end position="557"/>
    </location>
</feature>
<feature type="domain" description="Sushi" evidence="6">
    <location>
        <begin position="612"/>
        <end position="669"/>
    </location>
</feature>
<feature type="domain" description="Sushi" evidence="6">
    <location>
        <begin position="1470"/>
        <end position="1503"/>
    </location>
</feature>
<dbReference type="InterPro" id="IPR035976">
    <property type="entry name" value="Sushi/SCR/CCP_sf"/>
</dbReference>
<keyword evidence="2" id="KW-0677">Repeat</keyword>
<feature type="domain" description="Sushi" evidence="6">
    <location>
        <begin position="956"/>
        <end position="1013"/>
    </location>
</feature>
<name>A0ABY7DPX0_MYAAR</name>
<feature type="domain" description="Sushi" evidence="6">
    <location>
        <begin position="505"/>
        <end position="559"/>
    </location>
</feature>
<feature type="disulfide bond" evidence="4">
    <location>
        <begin position="1476"/>
        <end position="1503"/>
    </location>
</feature>
<feature type="domain" description="Sushi" evidence="6">
    <location>
        <begin position="1"/>
        <end position="55"/>
    </location>
</feature>
<evidence type="ECO:0000259" key="5">
    <source>
        <dbReference type="PROSITE" id="PS50835"/>
    </source>
</evidence>
<sequence>CEQLSSPVSGSVVVNVATGTATYSCDVGYSLDGDATRTCIMDGTSWSGTAPSCAACLSLASPDGGNVSLTTDGMQTTASFTCNSGARLIGVSAAVCLTDGTWSSVEPTCKTCATLSAPPSGNVTLVSDSTGTSAEYNCTTGYQLVGSGVRSCLEDGSWNGTQPSCECVLPAAPDNGSVTLTGSDAMFTCNTGTTLSGATIASCGSDGEGWSAETPICVVCASLGPLSTGESMELTSPDGLQTLATFTCQLGYSLQGNQNLTCSEDGSWDATTPTCNKCEDQTDPSSGNVTLTTDGTTTSAIVSCDQGFSISDVSSVTAECSPEGTWDVMGVTCVECQTLANVTSGSVTVTTNGSLSDVSYTCLPGYDLVGAGSRSCLSDGTWEGTDPSCVCSPPASFTNGGVTVSSDGMTVAFTCDLGYSLDGASTTLCDPAGLGWNHAIPSCVLCESVSNPSNGDVTITTNGSTSVATYNCMAGYSLQGVTSSDVTCQSNGAWSQSPPTCVQCTPLSDPDSGSVTLNFNDTATMATYTCVQGYHVDGVETITCGSDGAWEQTPPSCVCDTPATPADGSVVVSTDGGTVRYSCDSGTTLAGNVEQQCQTNGQGWAGTPPICVSCTTLTQPDNGNMTTSTDGSASTVTYTCDVGYTLAGDGTRQCSVTGVWTGSDPICQMCTALVTPNSGSVHFISNGTSTVASFMCVPDYMLSGSSESQCTSTGVWTQVSPTCVCESPAAPDQGAVSLSADNMTATFRCDVGYVISGSDVRECSSVGLGWDGTQPTCVILLKSCVLSLFFKEPCEALSQIENGSVSLDTEGSTTRAVHSCMLGATLTGESVLHCLQNGSWSSLQPNCVLCPTLSAPDSGLVSMFTDGMTSTANFSCGSDYFLVGNDVISCAEDGSWSAAEPVCQCNDPVGILHGSVTSDGQTAVYTCDLGYTLDDEPQRACSTEGLGWEGDAPSCVSCPQLIAPTDGSLVLITNGTSTVATFTCNIGGILLGSASITCSSDGVWSGDLPTCVVCGTLTDPDSGEVALSTDGLVTVATYSCVTGYHVNGEVSITCETSGQWGNVPPTCVCDAPLTPDSGSVEISADGRTALYTCDAGYTLVGVSARSCRTLGAGWNETDPSCSGGQVTLVTDGTDTRAEITCDTGYTMSGESTLVCRSDGTWHLSVPTCTACESMTTPANGNLQFLTDGTETQANYTCTVGYSISGPALLSCRSDGSWDLTPPSCGIQCAVLDAPAAGHIATFTDGVATIASFSCVSGYHLDGADSRTCSAAGNWDLESPRCVCDVPTNLNNGNVDVSSDGMTATFSCDVGLSLSGAQSSVCDTLGSGWDAAWPTCVACPELESVSNGTSQVTSDGAVTSWSVSCDVGSTVSGAISLECQPDGTWTGQLPECVSCTTLTSPINGNMHLQTDGAVTTATFTCSLGYSLSGQSEVTCQNDGSWDAPEPTCAQCDLSWTVDSGDVLFSTSGVETTASVTCGSVYHVMGDNSLTCTDSGEWNSTFPYC</sequence>
<comment type="caution">
    <text evidence="4">Lacks conserved residue(s) required for the propagation of feature annotation.</text>
</comment>
<dbReference type="InterPro" id="IPR000436">
    <property type="entry name" value="Sushi_SCR_CCP_dom"/>
</dbReference>
<dbReference type="Proteomes" id="UP001164746">
    <property type="component" value="Chromosome 3"/>
</dbReference>
<feature type="disulfide bond" evidence="4">
    <location>
        <begin position="984"/>
        <end position="1011"/>
    </location>
</feature>
<evidence type="ECO:0000256" key="2">
    <source>
        <dbReference type="ARBA" id="ARBA00022737"/>
    </source>
</evidence>
<feature type="disulfide bond" evidence="4">
    <location>
        <begin position="248"/>
        <end position="275"/>
    </location>
</feature>
<feature type="domain" description="Sushi" evidence="6">
    <location>
        <begin position="110"/>
        <end position="167"/>
    </location>
</feature>
<dbReference type="InterPro" id="IPR051277">
    <property type="entry name" value="SEZ6_CSMD_C4BPB_Regulators"/>
</dbReference>
<feature type="disulfide bond" evidence="4">
    <location>
        <begin position="362"/>
        <end position="389"/>
    </location>
</feature>
<dbReference type="PANTHER" id="PTHR45656:SF4">
    <property type="entry name" value="PROTEIN CBR-CLEC-78"/>
    <property type="match status" value="1"/>
</dbReference>
<feature type="disulfide bond" evidence="4">
    <location>
        <begin position="1040"/>
        <end position="1067"/>
    </location>
</feature>
<evidence type="ECO:0000256" key="1">
    <source>
        <dbReference type="ARBA" id="ARBA00022729"/>
    </source>
</evidence>
<dbReference type="PROSITE" id="PS50923">
    <property type="entry name" value="SUSHI"/>
    <property type="match status" value="16"/>
</dbReference>
<dbReference type="PANTHER" id="PTHR45656">
    <property type="entry name" value="PROTEIN CBR-CLEC-78"/>
    <property type="match status" value="1"/>
</dbReference>
<feature type="disulfide bond" evidence="4">
    <location>
        <begin position="138"/>
        <end position="165"/>
    </location>
</feature>
<feature type="disulfide bond" evidence="4">
    <location>
        <begin position="1197"/>
        <end position="1224"/>
    </location>
</feature>
<feature type="disulfide bond" evidence="4">
    <location>
        <begin position="876"/>
        <end position="903"/>
    </location>
</feature>